<protein>
    <submittedName>
        <fullName evidence="3">Uncharacterized protein</fullName>
    </submittedName>
</protein>
<keyword evidence="1" id="KW-0812">Transmembrane</keyword>
<feature type="transmembrane region" description="Helical" evidence="1">
    <location>
        <begin position="28"/>
        <end position="51"/>
    </location>
</feature>
<evidence type="ECO:0000313" key="2">
    <source>
        <dbReference type="Proteomes" id="UP000038045"/>
    </source>
</evidence>
<evidence type="ECO:0000313" key="3">
    <source>
        <dbReference type="WBParaSite" id="PTRK_0001262800.1"/>
    </source>
</evidence>
<accession>A0A0N4ZVM5</accession>
<dbReference type="WBParaSite" id="PTRK_0001262800.1">
    <property type="protein sequence ID" value="PTRK_0001262800.1"/>
    <property type="gene ID" value="PTRK_0001262800"/>
</dbReference>
<evidence type="ECO:0000256" key="1">
    <source>
        <dbReference type="SAM" id="Phobius"/>
    </source>
</evidence>
<proteinExistence type="predicted"/>
<dbReference type="AlphaFoldDB" id="A0A0N4ZVM5"/>
<dbReference type="Proteomes" id="UP000038045">
    <property type="component" value="Unplaced"/>
</dbReference>
<sequence>MAPLLLKTNILIYNKTDENDDLQRMQDIALILYVVITFFCFLLTVFGILLVRDFLTTSTGLSDVFSSSNFYSSGRQKLSKDTSSMTLSYNDAYRNLPYKTKRKIYKRFTSDNSIFLKKKLPKSVDLGIVGRNNNISKLSITYEEENSDRIEDLTKNKRKCLKSNVSSHTILAVTPLCSEETKSIKNNEEKSSFIKSNWKTKRDTFRCTNINNKKLYENSIFKVV</sequence>
<name>A0A0N4ZVM5_PARTI</name>
<keyword evidence="2" id="KW-1185">Reference proteome</keyword>
<reference evidence="3" key="1">
    <citation type="submission" date="2017-02" db="UniProtKB">
        <authorList>
            <consortium name="WormBaseParasite"/>
        </authorList>
    </citation>
    <scope>IDENTIFICATION</scope>
</reference>
<keyword evidence="1" id="KW-1133">Transmembrane helix</keyword>
<organism evidence="2 3">
    <name type="scientific">Parastrongyloides trichosuri</name>
    <name type="common">Possum-specific nematode worm</name>
    <dbReference type="NCBI Taxonomy" id="131310"/>
    <lineage>
        <taxon>Eukaryota</taxon>
        <taxon>Metazoa</taxon>
        <taxon>Ecdysozoa</taxon>
        <taxon>Nematoda</taxon>
        <taxon>Chromadorea</taxon>
        <taxon>Rhabditida</taxon>
        <taxon>Tylenchina</taxon>
        <taxon>Panagrolaimomorpha</taxon>
        <taxon>Strongyloidoidea</taxon>
        <taxon>Strongyloididae</taxon>
        <taxon>Parastrongyloides</taxon>
    </lineage>
</organism>
<keyword evidence="1" id="KW-0472">Membrane</keyword>